<dbReference type="STRING" id="1209926.A0A1G4BEA0"/>
<comment type="caution">
    <text evidence="1">The sequence shown here is derived from an EMBL/GenBank/DDBJ whole genome shotgun (WGS) entry which is preliminary data.</text>
</comment>
<dbReference type="OrthoDB" id="272289at2759"/>
<organism evidence="1 2">
    <name type="scientific">Colletotrichum orchidophilum</name>
    <dbReference type="NCBI Taxonomy" id="1209926"/>
    <lineage>
        <taxon>Eukaryota</taxon>
        <taxon>Fungi</taxon>
        <taxon>Dikarya</taxon>
        <taxon>Ascomycota</taxon>
        <taxon>Pezizomycotina</taxon>
        <taxon>Sordariomycetes</taxon>
        <taxon>Hypocreomycetidae</taxon>
        <taxon>Glomerellales</taxon>
        <taxon>Glomerellaceae</taxon>
        <taxon>Colletotrichum</taxon>
    </lineage>
</organism>
<evidence type="ECO:0000313" key="1">
    <source>
        <dbReference type="EMBL" id="OHE99673.1"/>
    </source>
</evidence>
<dbReference type="SUPFAM" id="SSF75005">
    <property type="entry name" value="Arabinanase/levansucrase/invertase"/>
    <property type="match status" value="1"/>
</dbReference>
<name>A0A1G4BEA0_9PEZI</name>
<dbReference type="Gene3D" id="2.115.10.20">
    <property type="entry name" value="Glycosyl hydrolase domain, family 43"/>
    <property type="match status" value="1"/>
</dbReference>
<keyword evidence="2" id="KW-1185">Reference proteome</keyword>
<evidence type="ECO:0000313" key="2">
    <source>
        <dbReference type="Proteomes" id="UP000176998"/>
    </source>
</evidence>
<accession>A0A1G4BEA0</accession>
<reference evidence="1 2" key="1">
    <citation type="submission" date="2016-09" db="EMBL/GenBank/DDBJ databases">
        <authorList>
            <person name="Capua I."/>
            <person name="De Benedictis P."/>
            <person name="Joannis T."/>
            <person name="Lombin L.H."/>
            <person name="Cattoli G."/>
        </authorList>
    </citation>
    <scope>NUCLEOTIDE SEQUENCE [LARGE SCALE GENOMIC DNA]</scope>
    <source>
        <strain evidence="1 2">IMI 309357</strain>
    </source>
</reference>
<dbReference type="Proteomes" id="UP000176998">
    <property type="component" value="Unassembled WGS sequence"/>
</dbReference>
<gene>
    <name evidence="1" type="ORF">CORC01_05031</name>
</gene>
<proteinExistence type="predicted"/>
<sequence>MGARLQRRPARVGRRDQPYLLIGVDQERRLKLTAADGNFCPSHNSFFRNSDETETHFTFQAAANANRACDSNRYVMVQPITANDGTLNIGIRQASTYEWAEPSV</sequence>
<protein>
    <submittedName>
        <fullName evidence="1">Alpha-N-arabinofuranosidase</fullName>
    </submittedName>
</protein>
<dbReference type="AlphaFoldDB" id="A0A1G4BEA0"/>
<dbReference type="EMBL" id="MJBS01000034">
    <property type="protein sequence ID" value="OHE99673.1"/>
    <property type="molecule type" value="Genomic_DNA"/>
</dbReference>
<dbReference type="InterPro" id="IPR023296">
    <property type="entry name" value="Glyco_hydro_beta-prop_sf"/>
</dbReference>
<dbReference type="GeneID" id="34558188"/>
<dbReference type="RefSeq" id="XP_022476819.1">
    <property type="nucleotide sequence ID" value="XM_022616678.1"/>
</dbReference>